<protein>
    <submittedName>
        <fullName evidence="2">Carboxymuconolactone decarboxylase family protein</fullName>
    </submittedName>
</protein>
<name>A0A6G4WQF3_9ACTN</name>
<feature type="domain" description="Carboxymuconolactone decarboxylase-like" evidence="1">
    <location>
        <begin position="42"/>
        <end position="103"/>
    </location>
</feature>
<dbReference type="Gene3D" id="1.20.1290.10">
    <property type="entry name" value="AhpD-like"/>
    <property type="match status" value="1"/>
</dbReference>
<comment type="caution">
    <text evidence="2">The sequence shown here is derived from an EMBL/GenBank/DDBJ whole genome shotgun (WGS) entry which is preliminary data.</text>
</comment>
<evidence type="ECO:0000259" key="1">
    <source>
        <dbReference type="Pfam" id="PF02627"/>
    </source>
</evidence>
<dbReference type="RefSeq" id="WP_165296543.1">
    <property type="nucleotide sequence ID" value="NZ_JAAKZZ010000002.1"/>
</dbReference>
<dbReference type="EMBL" id="JAAKZZ010000002">
    <property type="protein sequence ID" value="NGO66870.1"/>
    <property type="molecule type" value="Genomic_DNA"/>
</dbReference>
<dbReference type="InterPro" id="IPR029032">
    <property type="entry name" value="AhpD-like"/>
</dbReference>
<dbReference type="SUPFAM" id="SSF69118">
    <property type="entry name" value="AhpD-like"/>
    <property type="match status" value="1"/>
</dbReference>
<evidence type="ECO:0000313" key="2">
    <source>
        <dbReference type="EMBL" id="NGO66870.1"/>
    </source>
</evidence>
<dbReference type="PANTHER" id="PTHR34846">
    <property type="entry name" value="4-CARBOXYMUCONOLACTONE DECARBOXYLASE FAMILY PROTEIN (AFU_ORTHOLOGUE AFUA_6G11590)"/>
    <property type="match status" value="1"/>
</dbReference>
<reference evidence="2 3" key="1">
    <citation type="submission" date="2020-02" db="EMBL/GenBank/DDBJ databases">
        <title>Whole-genome analyses of novel actinobacteria.</title>
        <authorList>
            <person name="Sahin N."/>
            <person name="Tatar D."/>
        </authorList>
    </citation>
    <scope>NUCLEOTIDE SEQUENCE [LARGE SCALE GENOMIC DNA]</scope>
    <source>
        <strain evidence="2 3">SB3404</strain>
    </source>
</reference>
<dbReference type="Pfam" id="PF02627">
    <property type="entry name" value="CMD"/>
    <property type="match status" value="1"/>
</dbReference>
<dbReference type="PANTHER" id="PTHR34846:SF11">
    <property type="entry name" value="4-CARBOXYMUCONOLACTONE DECARBOXYLASE FAMILY PROTEIN (AFU_ORTHOLOGUE AFUA_6G11590)"/>
    <property type="match status" value="1"/>
</dbReference>
<dbReference type="AlphaFoldDB" id="A0A6G4WQF3"/>
<organism evidence="2 3">
    <name type="scientific">Streptomyces boncukensis</name>
    <dbReference type="NCBI Taxonomy" id="2711219"/>
    <lineage>
        <taxon>Bacteria</taxon>
        <taxon>Bacillati</taxon>
        <taxon>Actinomycetota</taxon>
        <taxon>Actinomycetes</taxon>
        <taxon>Kitasatosporales</taxon>
        <taxon>Streptomycetaceae</taxon>
        <taxon>Streptomyces</taxon>
    </lineage>
</organism>
<keyword evidence="3" id="KW-1185">Reference proteome</keyword>
<dbReference type="Proteomes" id="UP000477722">
    <property type="component" value="Unassembled WGS sequence"/>
</dbReference>
<proteinExistence type="predicted"/>
<gene>
    <name evidence="2" type="ORF">G5C65_00525</name>
</gene>
<accession>A0A6G4WQF3</accession>
<dbReference type="InterPro" id="IPR003779">
    <property type="entry name" value="CMD-like"/>
</dbReference>
<sequence>MARLPYVTADEAPEPVAEALRMMPAQAGIVNLVAHAETCLRPFLRLGQAILTSLELDPGLRELAVLRAAQLCGVEYEWHQHERLARVVGVADDKIEALRGGAADSEVFTDLERRVLDFSTAVVLTGDADDATYAAVADDLSPREIVELTVSIGFYLMLGRIMNVTRVDPEPAAEVSIDDLKR</sequence>
<dbReference type="GO" id="GO:0051920">
    <property type="term" value="F:peroxiredoxin activity"/>
    <property type="evidence" value="ECO:0007669"/>
    <property type="project" value="InterPro"/>
</dbReference>
<evidence type="ECO:0000313" key="3">
    <source>
        <dbReference type="Proteomes" id="UP000477722"/>
    </source>
</evidence>